<sequence length="445" mass="50613">MLQHSSLPRRHARPASADGDNGLHIQAPTSDNAPVNDAPERTDALSSSSNGSGAIRKAPPKILFLDGVRGLAAIFVVTQHSGYMSDINLGACAVDIFFVLSSFLLTMLFYKKSAQLLAQNASLRKWGYTLADYFSKRFFRVYPLFALVAVVIWMLPRAAKKRYYVFHDPDHYDLFKVLTFDFPSRYHVFWTLPLEIAYYFLIPVFVLAVLRLRCIWWVPFIPLYAWIVYAGLFSYRTSHYPLRPHIPTFLSGSMAAVVFVKLDAWLQHSAFQFRKWHMLVVRGVEGVTLAVLLSVCFRGLFFHWVKVNPVPQTPGFPFVSVLVTILIVIEMLWPSPLSSAMEWSVLRYWGKISFSVYLLHSFVIYNDAIRHQKNYYDKLVAHFGLICLLATASYHLVEYPSQLLAQRISKQLVTREAAGGTPVPRATYLPVAIKANVEEQHVNAA</sequence>
<dbReference type="AlphaFoldDB" id="K3WMD4"/>
<dbReference type="OMA" id="IRMMNQG"/>
<dbReference type="GO" id="GO:0000271">
    <property type="term" value="P:polysaccharide biosynthetic process"/>
    <property type="evidence" value="ECO:0007669"/>
    <property type="project" value="TreeGrafter"/>
</dbReference>
<dbReference type="HOGENOM" id="CLU_044425_1_0_1"/>
<keyword evidence="2" id="KW-0472">Membrane</keyword>
<dbReference type="PANTHER" id="PTHR23028">
    <property type="entry name" value="ACETYLTRANSFERASE"/>
    <property type="match status" value="1"/>
</dbReference>
<feature type="transmembrane region" description="Helical" evidence="2">
    <location>
        <begin position="316"/>
        <end position="333"/>
    </location>
</feature>
<dbReference type="Proteomes" id="UP000019132">
    <property type="component" value="Unassembled WGS sequence"/>
</dbReference>
<feature type="region of interest" description="Disordered" evidence="1">
    <location>
        <begin position="1"/>
        <end position="53"/>
    </location>
</feature>
<feature type="transmembrane region" description="Helical" evidence="2">
    <location>
        <begin position="246"/>
        <end position="266"/>
    </location>
</feature>
<dbReference type="Pfam" id="PF01757">
    <property type="entry name" value="Acyl_transf_3"/>
    <property type="match status" value="1"/>
</dbReference>
<dbReference type="InterPro" id="IPR002656">
    <property type="entry name" value="Acyl_transf_3_dom"/>
</dbReference>
<reference evidence="5" key="1">
    <citation type="journal article" date="2010" name="Genome Biol.">
        <title>Genome sequence of the necrotrophic plant pathogen Pythium ultimum reveals original pathogenicity mechanisms and effector repertoire.</title>
        <authorList>
            <person name="Levesque C.A."/>
            <person name="Brouwer H."/>
            <person name="Cano L."/>
            <person name="Hamilton J.P."/>
            <person name="Holt C."/>
            <person name="Huitema E."/>
            <person name="Raffaele S."/>
            <person name="Robideau G.P."/>
            <person name="Thines M."/>
            <person name="Win J."/>
            <person name="Zerillo M.M."/>
            <person name="Beakes G.W."/>
            <person name="Boore J.L."/>
            <person name="Busam D."/>
            <person name="Dumas B."/>
            <person name="Ferriera S."/>
            <person name="Fuerstenberg S.I."/>
            <person name="Gachon C.M."/>
            <person name="Gaulin E."/>
            <person name="Govers F."/>
            <person name="Grenville-Briggs L."/>
            <person name="Horner N."/>
            <person name="Hostetler J."/>
            <person name="Jiang R.H."/>
            <person name="Johnson J."/>
            <person name="Krajaejun T."/>
            <person name="Lin H."/>
            <person name="Meijer H.J."/>
            <person name="Moore B."/>
            <person name="Morris P."/>
            <person name="Phuntmart V."/>
            <person name="Puiu D."/>
            <person name="Shetty J."/>
            <person name="Stajich J.E."/>
            <person name="Tripathy S."/>
            <person name="Wawra S."/>
            <person name="van West P."/>
            <person name="Whitty B.R."/>
            <person name="Coutinho P.M."/>
            <person name="Henrissat B."/>
            <person name="Martin F."/>
            <person name="Thomas P.D."/>
            <person name="Tyler B.M."/>
            <person name="De Vries R.P."/>
            <person name="Kamoun S."/>
            <person name="Yandell M."/>
            <person name="Tisserat N."/>
            <person name="Buell C.R."/>
        </authorList>
    </citation>
    <scope>NUCLEOTIDE SEQUENCE</scope>
    <source>
        <strain evidence="5">DAOM:BR144</strain>
    </source>
</reference>
<proteinExistence type="predicted"/>
<dbReference type="InterPro" id="IPR050879">
    <property type="entry name" value="Acyltransferase_3"/>
</dbReference>
<evidence type="ECO:0000256" key="2">
    <source>
        <dbReference type="SAM" id="Phobius"/>
    </source>
</evidence>
<dbReference type="GO" id="GO:0016020">
    <property type="term" value="C:membrane"/>
    <property type="evidence" value="ECO:0007669"/>
    <property type="project" value="TreeGrafter"/>
</dbReference>
<feature type="transmembrane region" description="Helical" evidence="2">
    <location>
        <begin position="215"/>
        <end position="234"/>
    </location>
</feature>
<dbReference type="VEuPathDB" id="FungiDB:PYU1_G006114"/>
<feature type="domain" description="Acyltransferase 3" evidence="3">
    <location>
        <begin position="63"/>
        <end position="365"/>
    </location>
</feature>
<evidence type="ECO:0000256" key="1">
    <source>
        <dbReference type="SAM" id="MobiDB-lite"/>
    </source>
</evidence>
<dbReference type="EnsemblProtists" id="PYU1_T006126">
    <property type="protein sequence ID" value="PYU1_T006126"/>
    <property type="gene ID" value="PYU1_G006114"/>
</dbReference>
<dbReference type="GO" id="GO:0016747">
    <property type="term" value="F:acyltransferase activity, transferring groups other than amino-acyl groups"/>
    <property type="evidence" value="ECO:0007669"/>
    <property type="project" value="InterPro"/>
</dbReference>
<dbReference type="STRING" id="431595.K3WMD4"/>
<feature type="transmembrane region" description="Helical" evidence="2">
    <location>
        <begin position="138"/>
        <end position="156"/>
    </location>
</feature>
<name>K3WMD4_GLOUD</name>
<evidence type="ECO:0000313" key="4">
    <source>
        <dbReference type="EnsemblProtists" id="PYU1_T006126"/>
    </source>
</evidence>
<reference evidence="4" key="3">
    <citation type="submission" date="2015-02" db="UniProtKB">
        <authorList>
            <consortium name="EnsemblProtists"/>
        </authorList>
    </citation>
    <scope>IDENTIFICATION</scope>
    <source>
        <strain evidence="4">DAOM BR144</strain>
    </source>
</reference>
<protein>
    <recommendedName>
        <fullName evidence="3">Acyltransferase 3 domain-containing protein</fullName>
    </recommendedName>
</protein>
<evidence type="ECO:0000259" key="3">
    <source>
        <dbReference type="Pfam" id="PF01757"/>
    </source>
</evidence>
<accession>K3WMD4</accession>
<reference evidence="5" key="2">
    <citation type="submission" date="2010-04" db="EMBL/GenBank/DDBJ databases">
        <authorList>
            <person name="Buell R."/>
            <person name="Hamilton J."/>
            <person name="Hostetler J."/>
        </authorList>
    </citation>
    <scope>NUCLEOTIDE SEQUENCE [LARGE SCALE GENOMIC DNA]</scope>
    <source>
        <strain evidence="5">DAOM:BR144</strain>
    </source>
</reference>
<evidence type="ECO:0000313" key="5">
    <source>
        <dbReference type="Proteomes" id="UP000019132"/>
    </source>
</evidence>
<feature type="transmembrane region" description="Helical" evidence="2">
    <location>
        <begin position="379"/>
        <end position="397"/>
    </location>
</feature>
<dbReference type="PANTHER" id="PTHR23028:SF53">
    <property type="entry name" value="ACYL_TRANSF_3 DOMAIN-CONTAINING PROTEIN"/>
    <property type="match status" value="1"/>
</dbReference>
<feature type="transmembrane region" description="Helical" evidence="2">
    <location>
        <begin position="87"/>
        <end position="110"/>
    </location>
</feature>
<keyword evidence="2" id="KW-1133">Transmembrane helix</keyword>
<keyword evidence="2" id="KW-0812">Transmembrane</keyword>
<organism evidence="4 5">
    <name type="scientific">Globisporangium ultimum (strain ATCC 200006 / CBS 805.95 / DAOM BR144)</name>
    <name type="common">Pythium ultimum</name>
    <dbReference type="NCBI Taxonomy" id="431595"/>
    <lineage>
        <taxon>Eukaryota</taxon>
        <taxon>Sar</taxon>
        <taxon>Stramenopiles</taxon>
        <taxon>Oomycota</taxon>
        <taxon>Peronosporomycetes</taxon>
        <taxon>Pythiales</taxon>
        <taxon>Pythiaceae</taxon>
        <taxon>Globisporangium</taxon>
    </lineage>
</organism>
<feature type="transmembrane region" description="Helical" evidence="2">
    <location>
        <begin position="345"/>
        <end position="364"/>
    </location>
</feature>
<dbReference type="eggNOG" id="ENOG502SIT9">
    <property type="taxonomic scope" value="Eukaryota"/>
</dbReference>
<feature type="transmembrane region" description="Helical" evidence="2">
    <location>
        <begin position="188"/>
        <end position="210"/>
    </location>
</feature>
<feature type="transmembrane region" description="Helical" evidence="2">
    <location>
        <begin position="287"/>
        <end position="304"/>
    </location>
</feature>
<keyword evidence="5" id="KW-1185">Reference proteome</keyword>
<dbReference type="InParanoid" id="K3WMD4"/>
<dbReference type="EMBL" id="GL376625">
    <property type="status" value="NOT_ANNOTATED_CDS"/>
    <property type="molecule type" value="Genomic_DNA"/>
</dbReference>